<feature type="domain" description="UDP-N-acetylglucosamine 2-epimerase" evidence="1">
    <location>
        <begin position="21"/>
        <end position="359"/>
    </location>
</feature>
<dbReference type="SUPFAM" id="SSF53756">
    <property type="entry name" value="UDP-Glycosyltransferase/glycogen phosphorylase"/>
    <property type="match status" value="1"/>
</dbReference>
<dbReference type="Pfam" id="PF02350">
    <property type="entry name" value="Epimerase_2"/>
    <property type="match status" value="1"/>
</dbReference>
<accession>A0AA96DGC9</accession>
<proteinExistence type="predicted"/>
<evidence type="ECO:0000313" key="4">
    <source>
        <dbReference type="EMBL" id="WNP37697.1"/>
    </source>
</evidence>
<dbReference type="InterPro" id="IPR020004">
    <property type="entry name" value="UDP-GlcNAc_Epase"/>
</dbReference>
<evidence type="ECO:0000313" key="5">
    <source>
        <dbReference type="EMBL" id="WNP39789.1"/>
    </source>
</evidence>
<dbReference type="EMBL" id="CP134853">
    <property type="protein sequence ID" value="WNL27658.1"/>
    <property type="molecule type" value="Genomic_DNA"/>
</dbReference>
<dbReference type="EC" id="3.2.1.183" evidence="2"/>
<evidence type="ECO:0000259" key="1">
    <source>
        <dbReference type="Pfam" id="PF02350"/>
    </source>
</evidence>
<sequence length="364" mass="40962">MKIAFISGARSDYGPVRNILKALSESNLFNLTIVAHGMHHLMSYGDTIKEIKSDSFGKLVEIVTISDADTKYLEFSHTINLIHEHLANSSYDFVLIVGDRLESYASALGAHFAKIRIIHFGGGHLTSGAVDNIYRFNITNLACYHFTTSKIAYETLQRLPTIETNKVFFCGSPSVDAIKFFLKEPIPITHYLHNIQNEYVLMTFHPVTLRNEPIVEIIEHVVRFLISKHIGVLITYPNNDEKSQEIIKYIDSIKNNPGVYVMPHLGSKVYYSAIYSSQFVIGNSSSGLVEVPYFNKPIINIGDRQEGRAMDCTIVNVKAEVDAVINLLIEKLEYGWNTNNCDELYGDGNAVNNVLKTLKYIMNA</sequence>
<evidence type="ECO:0000313" key="3">
    <source>
        <dbReference type="EMBL" id="WNL31547.1"/>
    </source>
</evidence>
<dbReference type="EMBL" id="CP135130">
    <property type="protein sequence ID" value="WNP37697.1"/>
    <property type="molecule type" value="Genomic_DNA"/>
</dbReference>
<dbReference type="InterPro" id="IPR029767">
    <property type="entry name" value="WecB-like"/>
</dbReference>
<name>A0AA96DGC9_9BACT</name>
<dbReference type="EMBL" id="CP135131">
    <property type="protein sequence ID" value="WNP39789.1"/>
    <property type="molecule type" value="Genomic_DNA"/>
</dbReference>
<dbReference type="NCBIfam" id="TIGR03568">
    <property type="entry name" value="NeuC_NnaA"/>
    <property type="match status" value="1"/>
</dbReference>
<dbReference type="EMBL" id="CP134855">
    <property type="protein sequence ID" value="WNL31547.1"/>
    <property type="molecule type" value="Genomic_DNA"/>
</dbReference>
<protein>
    <submittedName>
        <fullName evidence="2">UDP-N-acetylglucosamine 2-epimerase</fullName>
        <ecNumber evidence="2">3.2.1.183</ecNumber>
    </submittedName>
</protein>
<gene>
    <name evidence="2" type="primary">neuC</name>
    <name evidence="4" type="ORF">RJG58_08650</name>
    <name evidence="5" type="ORF">RMP69_08650</name>
    <name evidence="2" type="ORF">RMQ65_10265</name>
    <name evidence="3" type="ORF">RMQ67_08650</name>
</gene>
<dbReference type="Gene3D" id="3.40.50.2000">
    <property type="entry name" value="Glycogen Phosphorylase B"/>
    <property type="match status" value="2"/>
</dbReference>
<dbReference type="InterPro" id="IPR003331">
    <property type="entry name" value="UDP_GlcNAc_Epimerase_2_dom"/>
</dbReference>
<dbReference type="PANTHER" id="PTHR43174:SF3">
    <property type="entry name" value="UDP-N-ACETYLGLUCOSAMINE 2-EPIMERASE"/>
    <property type="match status" value="1"/>
</dbReference>
<keyword evidence="2" id="KW-0326">Glycosidase</keyword>
<dbReference type="PANTHER" id="PTHR43174">
    <property type="entry name" value="UDP-N-ACETYLGLUCOSAMINE 2-EPIMERASE"/>
    <property type="match status" value="1"/>
</dbReference>
<organism evidence="2">
    <name type="scientific">Arcobacter sp. AZ-2023</name>
    <dbReference type="NCBI Taxonomy" id="3074453"/>
    <lineage>
        <taxon>Bacteria</taxon>
        <taxon>Pseudomonadati</taxon>
        <taxon>Campylobacterota</taxon>
        <taxon>Epsilonproteobacteria</taxon>
        <taxon>Campylobacterales</taxon>
        <taxon>Arcobacteraceae</taxon>
        <taxon>Arcobacter</taxon>
    </lineage>
</organism>
<keyword evidence="2" id="KW-0378">Hydrolase</keyword>
<dbReference type="GO" id="GO:0006047">
    <property type="term" value="P:UDP-N-acetylglucosamine metabolic process"/>
    <property type="evidence" value="ECO:0007669"/>
    <property type="project" value="InterPro"/>
</dbReference>
<evidence type="ECO:0000313" key="2">
    <source>
        <dbReference type="EMBL" id="WNL27658.1"/>
    </source>
</evidence>
<dbReference type="AlphaFoldDB" id="A0AA96DGC9"/>
<reference evidence="2" key="1">
    <citation type="submission" date="2023-09" db="EMBL/GenBank/DDBJ databases">
        <title>Arcobacter tbilisiensis sp. nov. isolated from chicken meat in Tbilisi, Georgia.</title>
        <authorList>
            <person name="Matthias R."/>
            <person name="Zautner A.E."/>
        </authorList>
    </citation>
    <scope>NUCLEOTIDE SEQUENCE</scope>
    <source>
        <strain evidence="4">LEO 101</strain>
        <strain evidence="2">LEO 49</strain>
        <strain evidence="5">LEO 50</strain>
        <strain evidence="3">LEO 53</strain>
    </source>
</reference>
<dbReference type="GO" id="GO:0004553">
    <property type="term" value="F:hydrolase activity, hydrolyzing O-glycosyl compounds"/>
    <property type="evidence" value="ECO:0007669"/>
    <property type="project" value="InterPro"/>
</dbReference>